<keyword evidence="2" id="KW-1185">Reference proteome</keyword>
<sequence>MLGVSISTRNTNVERNLNSSVPFAHIEPSKKQI</sequence>
<dbReference type="AlphaFoldDB" id="A0A9P0HD61"/>
<evidence type="ECO:0000313" key="2">
    <source>
        <dbReference type="Proteomes" id="UP001152798"/>
    </source>
</evidence>
<reference evidence="1" key="1">
    <citation type="submission" date="2022-01" db="EMBL/GenBank/DDBJ databases">
        <authorList>
            <person name="King R."/>
        </authorList>
    </citation>
    <scope>NUCLEOTIDE SEQUENCE</scope>
</reference>
<name>A0A9P0HD61_NEZVI</name>
<gene>
    <name evidence="1" type="ORF">NEZAVI_LOCUS9003</name>
</gene>
<evidence type="ECO:0000313" key="1">
    <source>
        <dbReference type="EMBL" id="CAH1399576.1"/>
    </source>
</evidence>
<protein>
    <submittedName>
        <fullName evidence="1">Uncharacterized protein</fullName>
    </submittedName>
</protein>
<dbReference type="EMBL" id="OV725080">
    <property type="protein sequence ID" value="CAH1399576.1"/>
    <property type="molecule type" value="Genomic_DNA"/>
</dbReference>
<dbReference type="Proteomes" id="UP001152798">
    <property type="component" value="Chromosome 4"/>
</dbReference>
<organism evidence="1 2">
    <name type="scientific">Nezara viridula</name>
    <name type="common">Southern green stink bug</name>
    <name type="synonym">Cimex viridulus</name>
    <dbReference type="NCBI Taxonomy" id="85310"/>
    <lineage>
        <taxon>Eukaryota</taxon>
        <taxon>Metazoa</taxon>
        <taxon>Ecdysozoa</taxon>
        <taxon>Arthropoda</taxon>
        <taxon>Hexapoda</taxon>
        <taxon>Insecta</taxon>
        <taxon>Pterygota</taxon>
        <taxon>Neoptera</taxon>
        <taxon>Paraneoptera</taxon>
        <taxon>Hemiptera</taxon>
        <taxon>Heteroptera</taxon>
        <taxon>Panheteroptera</taxon>
        <taxon>Pentatomomorpha</taxon>
        <taxon>Pentatomoidea</taxon>
        <taxon>Pentatomidae</taxon>
        <taxon>Pentatominae</taxon>
        <taxon>Nezara</taxon>
    </lineage>
</organism>
<accession>A0A9P0HD61</accession>
<proteinExistence type="predicted"/>